<dbReference type="Proteomes" id="UP001445335">
    <property type="component" value="Unassembled WGS sequence"/>
</dbReference>
<keyword evidence="6" id="KW-0812">Transmembrane</keyword>
<gene>
    <name evidence="8" type="ORF">WJX81_000968</name>
</gene>
<reference evidence="8 9" key="1">
    <citation type="journal article" date="2024" name="Nat. Commun.">
        <title>Phylogenomics reveals the evolutionary origins of lichenization in chlorophyte algae.</title>
        <authorList>
            <person name="Puginier C."/>
            <person name="Libourel C."/>
            <person name="Otte J."/>
            <person name="Skaloud P."/>
            <person name="Haon M."/>
            <person name="Grisel S."/>
            <person name="Petersen M."/>
            <person name="Berrin J.G."/>
            <person name="Delaux P.M."/>
            <person name="Dal Grande F."/>
            <person name="Keller J."/>
        </authorList>
    </citation>
    <scope>NUCLEOTIDE SEQUENCE [LARGE SCALE GENOMIC DNA]</scope>
    <source>
        <strain evidence="8 9">SAG 245.80</strain>
    </source>
</reference>
<dbReference type="InterPro" id="IPR036919">
    <property type="entry name" value="Ribo_uL30_ferredoxin-like_sf"/>
</dbReference>
<evidence type="ECO:0000256" key="5">
    <source>
        <dbReference type="SAM" id="MobiDB-lite"/>
    </source>
</evidence>
<evidence type="ECO:0000256" key="2">
    <source>
        <dbReference type="ARBA" id="ARBA00022980"/>
    </source>
</evidence>
<dbReference type="AlphaFoldDB" id="A0AAW1SG30"/>
<dbReference type="GO" id="GO:0009507">
    <property type="term" value="C:chloroplast"/>
    <property type="evidence" value="ECO:0007669"/>
    <property type="project" value="TreeGrafter"/>
</dbReference>
<keyword evidence="3" id="KW-0687">Ribonucleoprotein</keyword>
<protein>
    <recommendedName>
        <fullName evidence="4">Large ribosomal subunit protein uL30m</fullName>
    </recommendedName>
</protein>
<dbReference type="GO" id="GO:0003735">
    <property type="term" value="F:structural constituent of ribosome"/>
    <property type="evidence" value="ECO:0007669"/>
    <property type="project" value="InterPro"/>
</dbReference>
<keyword evidence="2" id="KW-0689">Ribosomal protein</keyword>
<dbReference type="NCBIfam" id="TIGR01308">
    <property type="entry name" value="rpmD_bact"/>
    <property type="match status" value="1"/>
</dbReference>
<dbReference type="InterPro" id="IPR016082">
    <property type="entry name" value="Ribosomal_uL30_ferredoxin-like"/>
</dbReference>
<feature type="domain" description="Large ribosomal subunit protein uL30-like ferredoxin-like fold" evidence="7">
    <location>
        <begin position="8"/>
        <end position="57"/>
    </location>
</feature>
<dbReference type="HAMAP" id="MF_01371_B">
    <property type="entry name" value="Ribosomal_uL30_B"/>
    <property type="match status" value="1"/>
</dbReference>
<dbReference type="CDD" id="cd01658">
    <property type="entry name" value="Ribosomal_L30"/>
    <property type="match status" value="1"/>
</dbReference>
<feature type="region of interest" description="Disordered" evidence="5">
    <location>
        <begin position="77"/>
        <end position="110"/>
    </location>
</feature>
<evidence type="ECO:0000256" key="4">
    <source>
        <dbReference type="ARBA" id="ARBA00035281"/>
    </source>
</evidence>
<dbReference type="Pfam" id="PF00327">
    <property type="entry name" value="Ribosomal_L30"/>
    <property type="match status" value="1"/>
</dbReference>
<dbReference type="SUPFAM" id="SSF55129">
    <property type="entry name" value="Ribosomal protein L30p/L7e"/>
    <property type="match status" value="1"/>
</dbReference>
<sequence length="151" mass="16626">MAEPIRTLFITLKRSFAGTRDTHRRIMESLGLRNRQQTVERANMGSIRGAIDKVKHLLTVETDEQFAARKAAELAAAAPRPPAIGSSGDEKKPITREAEPEEFWQTKAEREGKSAWKDPLAIIGLLAIFFPFVVLGVAIGTGYVDINAGRP</sequence>
<dbReference type="PANTHER" id="PTHR36343:SF1">
    <property type="entry name" value="EXPRESSED PROTEIN"/>
    <property type="match status" value="1"/>
</dbReference>
<feature type="transmembrane region" description="Helical" evidence="6">
    <location>
        <begin position="120"/>
        <end position="144"/>
    </location>
</feature>
<dbReference type="Gene3D" id="3.30.1390.20">
    <property type="entry name" value="Ribosomal protein L30, ferredoxin-like fold domain"/>
    <property type="match status" value="1"/>
</dbReference>
<keyword evidence="9" id="KW-1185">Reference proteome</keyword>
<dbReference type="InterPro" id="IPR005996">
    <property type="entry name" value="Ribosomal_uL30_bac-type"/>
</dbReference>
<proteinExistence type="inferred from homology"/>
<dbReference type="PANTHER" id="PTHR36343">
    <property type="entry name" value="EXPRESSED PROTEIN"/>
    <property type="match status" value="1"/>
</dbReference>
<evidence type="ECO:0000256" key="3">
    <source>
        <dbReference type="ARBA" id="ARBA00023274"/>
    </source>
</evidence>
<evidence type="ECO:0000256" key="1">
    <source>
        <dbReference type="ARBA" id="ARBA00007594"/>
    </source>
</evidence>
<dbReference type="GO" id="GO:0015934">
    <property type="term" value="C:large ribosomal subunit"/>
    <property type="evidence" value="ECO:0007669"/>
    <property type="project" value="InterPro"/>
</dbReference>
<dbReference type="EMBL" id="JALJOU010000003">
    <property type="protein sequence ID" value="KAK9845243.1"/>
    <property type="molecule type" value="Genomic_DNA"/>
</dbReference>
<evidence type="ECO:0000256" key="6">
    <source>
        <dbReference type="SAM" id="Phobius"/>
    </source>
</evidence>
<feature type="compositionally biased region" description="Basic and acidic residues" evidence="5">
    <location>
        <begin position="88"/>
        <end position="98"/>
    </location>
</feature>
<name>A0AAW1SG30_9CHLO</name>
<evidence type="ECO:0000313" key="8">
    <source>
        <dbReference type="EMBL" id="KAK9845243.1"/>
    </source>
</evidence>
<evidence type="ECO:0000313" key="9">
    <source>
        <dbReference type="Proteomes" id="UP001445335"/>
    </source>
</evidence>
<keyword evidence="6" id="KW-0472">Membrane</keyword>
<organism evidence="8 9">
    <name type="scientific">Elliptochloris bilobata</name>
    <dbReference type="NCBI Taxonomy" id="381761"/>
    <lineage>
        <taxon>Eukaryota</taxon>
        <taxon>Viridiplantae</taxon>
        <taxon>Chlorophyta</taxon>
        <taxon>core chlorophytes</taxon>
        <taxon>Trebouxiophyceae</taxon>
        <taxon>Trebouxiophyceae incertae sedis</taxon>
        <taxon>Elliptochloris clade</taxon>
        <taxon>Elliptochloris</taxon>
    </lineage>
</organism>
<accession>A0AAW1SG30</accession>
<keyword evidence="6" id="KW-1133">Transmembrane helix</keyword>
<dbReference type="GO" id="GO:0006412">
    <property type="term" value="P:translation"/>
    <property type="evidence" value="ECO:0007669"/>
    <property type="project" value="InterPro"/>
</dbReference>
<evidence type="ECO:0000259" key="7">
    <source>
        <dbReference type="Pfam" id="PF00327"/>
    </source>
</evidence>
<comment type="caution">
    <text evidence="8">The sequence shown here is derived from an EMBL/GenBank/DDBJ whole genome shotgun (WGS) entry which is preliminary data.</text>
</comment>
<comment type="similarity">
    <text evidence="1">Belongs to the universal ribosomal protein uL30 family.</text>
</comment>